<evidence type="ECO:0000313" key="3">
    <source>
        <dbReference type="EMBL" id="KGE71645.1"/>
    </source>
</evidence>
<feature type="transmembrane region" description="Helical" evidence="2">
    <location>
        <begin position="125"/>
        <end position="147"/>
    </location>
</feature>
<evidence type="ECO:0000256" key="2">
    <source>
        <dbReference type="SAM" id="Phobius"/>
    </source>
</evidence>
<keyword evidence="2" id="KW-1133">Transmembrane helix</keyword>
<dbReference type="PANTHER" id="PTHR36111:SF2">
    <property type="entry name" value="INNER MEMBRANE PROTEIN"/>
    <property type="match status" value="1"/>
</dbReference>
<dbReference type="eggNOG" id="COG1811">
    <property type="taxonomic scope" value="Bacteria"/>
</dbReference>
<dbReference type="STRING" id="1480694.DC28_10270"/>
<dbReference type="PANTHER" id="PTHR36111">
    <property type="entry name" value="INNER MEMBRANE PROTEIN-RELATED"/>
    <property type="match status" value="1"/>
</dbReference>
<dbReference type="RefSeq" id="WP_037548082.1">
    <property type="nucleotide sequence ID" value="NZ_JNUP01000065.1"/>
</dbReference>
<keyword evidence="2" id="KW-0812">Transmembrane</keyword>
<protein>
    <recommendedName>
        <fullName evidence="5">DUF554 domain-containing protein</fullName>
    </recommendedName>
</protein>
<dbReference type="AlphaFoldDB" id="A0A098QUW1"/>
<feature type="transmembrane region" description="Helical" evidence="2">
    <location>
        <begin position="208"/>
        <end position="229"/>
    </location>
</feature>
<feature type="transmembrane region" description="Helical" evidence="2">
    <location>
        <begin position="34"/>
        <end position="52"/>
    </location>
</feature>
<dbReference type="Pfam" id="PF04474">
    <property type="entry name" value="DUF554"/>
    <property type="match status" value="1"/>
</dbReference>
<dbReference type="InterPro" id="IPR007563">
    <property type="entry name" value="DUF554"/>
</dbReference>
<accession>A0A098QUW1</accession>
<gene>
    <name evidence="3" type="ORF">DC28_10270</name>
</gene>
<feature type="transmembrane region" description="Helical" evidence="2">
    <location>
        <begin position="236"/>
        <end position="256"/>
    </location>
</feature>
<feature type="transmembrane region" description="Helical" evidence="2">
    <location>
        <begin position="6"/>
        <end position="22"/>
    </location>
</feature>
<evidence type="ECO:0000256" key="1">
    <source>
        <dbReference type="SAM" id="MobiDB-lite"/>
    </source>
</evidence>
<evidence type="ECO:0000313" key="4">
    <source>
        <dbReference type="Proteomes" id="UP000029692"/>
    </source>
</evidence>
<feature type="region of interest" description="Disordered" evidence="1">
    <location>
        <begin position="92"/>
        <end position="111"/>
    </location>
</feature>
<evidence type="ECO:0008006" key="5">
    <source>
        <dbReference type="Google" id="ProtNLM"/>
    </source>
</evidence>
<keyword evidence="4" id="KW-1185">Reference proteome</keyword>
<dbReference type="EMBL" id="JNUP01000065">
    <property type="protein sequence ID" value="KGE71645.1"/>
    <property type="molecule type" value="Genomic_DNA"/>
</dbReference>
<reference evidence="3 4" key="1">
    <citation type="submission" date="2014-05" db="EMBL/GenBank/DDBJ databases">
        <title>De novo Genome Sequence of Spirocheata sp.</title>
        <authorList>
            <person name="Shivani Y."/>
            <person name="Subhash Y."/>
            <person name="Tushar L."/>
            <person name="Sasikala C."/>
            <person name="Ramana C.V."/>
        </authorList>
    </citation>
    <scope>NUCLEOTIDE SEQUENCE [LARGE SCALE GENOMIC DNA]</scope>
    <source>
        <strain evidence="3 4">JC230</strain>
    </source>
</reference>
<name>A0A098QUW1_9SPIO</name>
<sequence>MIATVINAIAVILGGLVGLAGGKKLERNTPLQNTVFYGIGVITLIIGLMMALRTQRILYLTLSLVFGGIIGHLIGIEGAILRLGRSIEGLTRRRGSNPRKPGPVPGAPVQAEQTMEDSEARAARFALGFLEASVLFCVGSMTILGSIQAGIEGHYSILLTKSVMDGFMAVLLAAGLGAGVLYSSITILVYQGILTAIASWAGTGVPDLVLSEISGIGGAMIIMIGINLLQLKKVPTANYLPGLVLIVILSLLDPYLPGVFK</sequence>
<dbReference type="Proteomes" id="UP000029692">
    <property type="component" value="Unassembled WGS sequence"/>
</dbReference>
<dbReference type="OrthoDB" id="9797976at2"/>
<organism evidence="3 4">
    <name type="scientific">Spirochaeta lutea</name>
    <dbReference type="NCBI Taxonomy" id="1480694"/>
    <lineage>
        <taxon>Bacteria</taxon>
        <taxon>Pseudomonadati</taxon>
        <taxon>Spirochaetota</taxon>
        <taxon>Spirochaetia</taxon>
        <taxon>Spirochaetales</taxon>
        <taxon>Spirochaetaceae</taxon>
        <taxon>Spirochaeta</taxon>
    </lineage>
</organism>
<feature type="transmembrane region" description="Helical" evidence="2">
    <location>
        <begin position="58"/>
        <end position="84"/>
    </location>
</feature>
<proteinExistence type="predicted"/>
<keyword evidence="2" id="KW-0472">Membrane</keyword>
<comment type="caution">
    <text evidence="3">The sequence shown here is derived from an EMBL/GenBank/DDBJ whole genome shotgun (WGS) entry which is preliminary data.</text>
</comment>